<dbReference type="UniPathway" id="UPA00124"/>
<accession>A0A806X6G1</accession>
<proteinExistence type="inferred from homology"/>
<dbReference type="InterPro" id="IPR005913">
    <property type="entry name" value="dTDP_dehydrorham_reduct"/>
</dbReference>
<evidence type="ECO:0000256" key="3">
    <source>
        <dbReference type="ARBA" id="ARBA00012929"/>
    </source>
</evidence>
<comment type="catalytic activity">
    <reaction evidence="5 6">
        <text>dTDP-beta-L-rhamnose + NADP(+) = dTDP-4-dehydro-beta-L-rhamnose + NADPH + H(+)</text>
        <dbReference type="Rhea" id="RHEA:21796"/>
        <dbReference type="ChEBI" id="CHEBI:15378"/>
        <dbReference type="ChEBI" id="CHEBI:57510"/>
        <dbReference type="ChEBI" id="CHEBI:57783"/>
        <dbReference type="ChEBI" id="CHEBI:58349"/>
        <dbReference type="ChEBI" id="CHEBI:62830"/>
        <dbReference type="EC" id="1.1.1.133"/>
    </reaction>
</comment>
<dbReference type="Gene3D" id="3.40.50.720">
    <property type="entry name" value="NAD(P)-binding Rossmann-like Domain"/>
    <property type="match status" value="1"/>
</dbReference>
<evidence type="ECO:0000256" key="1">
    <source>
        <dbReference type="ARBA" id="ARBA00004781"/>
    </source>
</evidence>
<dbReference type="SUPFAM" id="SSF51735">
    <property type="entry name" value="NAD(P)-binding Rossmann-fold domains"/>
    <property type="match status" value="1"/>
</dbReference>
<dbReference type="AlphaFoldDB" id="A0A806X6G1"/>
<dbReference type="InterPro" id="IPR029903">
    <property type="entry name" value="RmlD-like-bd"/>
</dbReference>
<organism evidence="8 9">
    <name type="scientific">[Enterobacter] lignolyticus</name>
    <dbReference type="NCBI Taxonomy" id="1334193"/>
    <lineage>
        <taxon>Bacteria</taxon>
        <taxon>Pseudomonadati</taxon>
        <taxon>Pseudomonadota</taxon>
        <taxon>Gammaproteobacteria</taxon>
        <taxon>Enterobacterales</taxon>
        <taxon>Enterobacteriaceae</taxon>
        <taxon>Pluralibacter</taxon>
    </lineage>
</organism>
<comment type="function">
    <text evidence="6">Catalyzes the reduction of dTDP-6-deoxy-L-lyxo-4-hexulose to yield dTDP-L-rhamnose.</text>
</comment>
<evidence type="ECO:0000256" key="6">
    <source>
        <dbReference type="RuleBase" id="RU364082"/>
    </source>
</evidence>
<dbReference type="CDD" id="cd05254">
    <property type="entry name" value="dTDP_HR_like_SDR_e"/>
    <property type="match status" value="1"/>
</dbReference>
<dbReference type="Gene3D" id="3.90.25.10">
    <property type="entry name" value="UDP-galactose 4-epimerase, domain 1"/>
    <property type="match status" value="1"/>
</dbReference>
<gene>
    <name evidence="8" type="ORF">AO703_13710</name>
</gene>
<reference evidence="9" key="1">
    <citation type="submission" date="2015-10" db="EMBL/GenBank/DDBJ databases">
        <title>Complete Genome Sequencing of Klebsiella sp. strain G5.</title>
        <authorList>
            <person name="Chan K.-G."/>
            <person name="Chen J.-W."/>
        </authorList>
    </citation>
    <scope>NUCLEOTIDE SEQUENCE [LARGE SCALE GENOMIC DNA]</scope>
    <source>
        <strain evidence="9">G5</strain>
    </source>
</reference>
<dbReference type="GO" id="GO:0008831">
    <property type="term" value="F:dTDP-4-dehydrorhamnose reductase activity"/>
    <property type="evidence" value="ECO:0007669"/>
    <property type="project" value="UniProtKB-EC"/>
</dbReference>
<dbReference type="GO" id="GO:0019305">
    <property type="term" value="P:dTDP-rhamnose biosynthetic process"/>
    <property type="evidence" value="ECO:0007669"/>
    <property type="project" value="UniProtKB-UniPathway"/>
</dbReference>
<dbReference type="EMBL" id="CP012871">
    <property type="protein sequence ID" value="ALR77308.1"/>
    <property type="molecule type" value="Genomic_DNA"/>
</dbReference>
<comment type="pathway">
    <text evidence="1 6">Carbohydrate biosynthesis; dTDP-L-rhamnose biosynthesis.</text>
</comment>
<dbReference type="EC" id="1.1.1.133" evidence="3 6"/>
<dbReference type="PANTHER" id="PTHR10491">
    <property type="entry name" value="DTDP-4-DEHYDRORHAMNOSE REDUCTASE"/>
    <property type="match status" value="1"/>
</dbReference>
<keyword evidence="6" id="KW-0560">Oxidoreductase</keyword>
<sequence length="293" mass="32189">MKVLLTGCNGQVGYCLAEQLKKISNVELLAFDKEQLDIVDTEQVNNIVSEKKPDIIINAAAYTAVDKAEAESQLAYSINHIGAKNLAEAATKVGALLIHISTDYVFPGTKEGLYAESDQTGPVSVYGRSKLDGENAIIASCAKYIIIRTAWVFGEHGHNFVKTMLRLAKTNKQLKVVSDQQGGPTYAGDIAKAIVAIAVKFMKEETVAYGLYHYSGLPHVTWSDFAREIFNKAKDKNVLADIPQVIDIATTDYPTPAQRPKNSKLNTERITQEFDIQASDWQIALNSIADYKS</sequence>
<comment type="similarity">
    <text evidence="2 6">Belongs to the dTDP-4-dehydrorhamnose reductase family.</text>
</comment>
<dbReference type="RefSeq" id="WP_062741492.1">
    <property type="nucleotide sequence ID" value="NZ_CP012871.1"/>
</dbReference>
<dbReference type="GO" id="GO:0009243">
    <property type="term" value="P:O antigen biosynthetic process"/>
    <property type="evidence" value="ECO:0007669"/>
    <property type="project" value="UniProtKB-UniPathway"/>
</dbReference>
<dbReference type="NCBIfam" id="TIGR01214">
    <property type="entry name" value="rmlD"/>
    <property type="match status" value="1"/>
</dbReference>
<dbReference type="UniPathway" id="UPA00281"/>
<dbReference type="PANTHER" id="PTHR10491:SF4">
    <property type="entry name" value="METHIONINE ADENOSYLTRANSFERASE 2 SUBUNIT BETA"/>
    <property type="match status" value="1"/>
</dbReference>
<evidence type="ECO:0000313" key="9">
    <source>
        <dbReference type="Proteomes" id="UP000069162"/>
    </source>
</evidence>
<evidence type="ECO:0000256" key="4">
    <source>
        <dbReference type="ARBA" id="ARBA00017099"/>
    </source>
</evidence>
<name>A0A806X6G1_9ENTR</name>
<comment type="cofactor">
    <cofactor evidence="6">
        <name>Mg(2+)</name>
        <dbReference type="ChEBI" id="CHEBI:18420"/>
    </cofactor>
    <text evidence="6">Binds 1 Mg(2+) ion per monomer.</text>
</comment>
<evidence type="ECO:0000259" key="7">
    <source>
        <dbReference type="Pfam" id="PF04321"/>
    </source>
</evidence>
<dbReference type="Pfam" id="PF04321">
    <property type="entry name" value="RmlD_sub_bind"/>
    <property type="match status" value="1"/>
</dbReference>
<keyword evidence="6" id="KW-0521">NADP</keyword>
<dbReference type="KEGG" id="kle:AO703_13710"/>
<dbReference type="OrthoDB" id="9803892at2"/>
<evidence type="ECO:0000313" key="8">
    <source>
        <dbReference type="EMBL" id="ALR77308.1"/>
    </source>
</evidence>
<protein>
    <recommendedName>
        <fullName evidence="4 6">dTDP-4-dehydrorhamnose reductase</fullName>
        <ecNumber evidence="3 6">1.1.1.133</ecNumber>
    </recommendedName>
</protein>
<feature type="domain" description="RmlD-like substrate binding" evidence="7">
    <location>
        <begin position="1"/>
        <end position="289"/>
    </location>
</feature>
<dbReference type="Proteomes" id="UP000069162">
    <property type="component" value="Chromosome"/>
</dbReference>
<evidence type="ECO:0000256" key="2">
    <source>
        <dbReference type="ARBA" id="ARBA00010944"/>
    </source>
</evidence>
<dbReference type="InterPro" id="IPR036291">
    <property type="entry name" value="NAD(P)-bd_dom_sf"/>
</dbReference>
<evidence type="ECO:0000256" key="5">
    <source>
        <dbReference type="ARBA" id="ARBA00048200"/>
    </source>
</evidence>